<reference evidence="8 9" key="1">
    <citation type="submission" date="2021-02" db="EMBL/GenBank/DDBJ databases">
        <title>Lysobacter arenosi sp. nov., isolated from soil of gangwondo yeongwol, south Korea.</title>
        <authorList>
            <person name="Kim K.R."/>
            <person name="Kim K.H."/>
            <person name="Jeon C.O."/>
        </authorList>
    </citation>
    <scope>NUCLEOTIDE SEQUENCE [LARGE SCALE GENOMIC DNA]</scope>
    <source>
        <strain evidence="8 9">R7</strain>
    </source>
</reference>
<feature type="transmembrane region" description="Helical" evidence="6">
    <location>
        <begin position="109"/>
        <end position="131"/>
    </location>
</feature>
<dbReference type="EMBL" id="CP071517">
    <property type="protein sequence ID" value="QSX76262.1"/>
    <property type="molecule type" value="Genomic_DNA"/>
</dbReference>
<protein>
    <submittedName>
        <fullName evidence="8">Cation transporter</fullName>
    </submittedName>
</protein>
<keyword evidence="3 6" id="KW-0812">Transmembrane</keyword>
<evidence type="ECO:0000256" key="6">
    <source>
        <dbReference type="SAM" id="Phobius"/>
    </source>
</evidence>
<evidence type="ECO:0000256" key="4">
    <source>
        <dbReference type="ARBA" id="ARBA00022989"/>
    </source>
</evidence>
<feature type="domain" description="Cation efflux protein transmembrane" evidence="7">
    <location>
        <begin position="10"/>
        <end position="209"/>
    </location>
</feature>
<gene>
    <name evidence="8" type="ORF">HIV01_007170</name>
</gene>
<keyword evidence="9" id="KW-1185">Reference proteome</keyword>
<evidence type="ECO:0000313" key="8">
    <source>
        <dbReference type="EMBL" id="QSX76262.1"/>
    </source>
</evidence>
<feature type="transmembrane region" description="Helical" evidence="6">
    <location>
        <begin position="179"/>
        <end position="198"/>
    </location>
</feature>
<feature type="transmembrane region" description="Helical" evidence="6">
    <location>
        <begin position="12"/>
        <end position="30"/>
    </location>
</feature>
<dbReference type="InterPro" id="IPR058533">
    <property type="entry name" value="Cation_efflux_TM"/>
</dbReference>
<dbReference type="Proteomes" id="UP000663400">
    <property type="component" value="Chromosome"/>
</dbReference>
<organism evidence="8 9">
    <name type="scientific">Lysobacter arenosi</name>
    <dbReference type="NCBI Taxonomy" id="2795387"/>
    <lineage>
        <taxon>Bacteria</taxon>
        <taxon>Pseudomonadati</taxon>
        <taxon>Pseudomonadota</taxon>
        <taxon>Gammaproteobacteria</taxon>
        <taxon>Lysobacterales</taxon>
        <taxon>Lysobacteraceae</taxon>
        <taxon>Lysobacter</taxon>
    </lineage>
</organism>
<evidence type="ECO:0000256" key="3">
    <source>
        <dbReference type="ARBA" id="ARBA00022692"/>
    </source>
</evidence>
<dbReference type="SUPFAM" id="SSF161111">
    <property type="entry name" value="Cation efflux protein transmembrane domain-like"/>
    <property type="match status" value="1"/>
</dbReference>
<dbReference type="RefSeq" id="WP_200605789.1">
    <property type="nucleotide sequence ID" value="NZ_CP071517.1"/>
</dbReference>
<evidence type="ECO:0000256" key="1">
    <source>
        <dbReference type="ARBA" id="ARBA00004141"/>
    </source>
</evidence>
<feature type="transmembrane region" description="Helical" evidence="6">
    <location>
        <begin position="143"/>
        <end position="167"/>
    </location>
</feature>
<dbReference type="PANTHER" id="PTHR43840:SF15">
    <property type="entry name" value="MITOCHONDRIAL METAL TRANSPORTER 1-RELATED"/>
    <property type="match status" value="1"/>
</dbReference>
<sequence>MDTRPEQRLLKLSIAITIVVGVVGIASGLLVNSDAIIFDGMYSLVDVVLTVASLSVSRLVAFEGSRRFQFGYWHLEPMVEAFGGATLALSCLYAAFTAIIGLTSGGNEVSYGLGAIWAGVLCIVGMGMSAYMRGHARRLGSNLLALDARAWLVSGSLSLALLLGFGVAVSMKRSGHEAWVPYIDPAILLCIALAMLAVPMRSTWRAIREVLQVAPGDLDREVKQVMDAVVAEHGFLEYSSHVAKVGRGRFVEILILVPADHQIGPIARVDAIRRDIAARLGADRPQFWLTIEFTGDRSWM</sequence>
<dbReference type="Gene3D" id="1.20.1510.10">
    <property type="entry name" value="Cation efflux protein transmembrane domain"/>
    <property type="match status" value="1"/>
</dbReference>
<name>A0ABX7RFU7_9GAMM</name>
<dbReference type="Pfam" id="PF01545">
    <property type="entry name" value="Cation_efflux"/>
    <property type="match status" value="1"/>
</dbReference>
<dbReference type="InterPro" id="IPR027469">
    <property type="entry name" value="Cation_efflux_TMD_sf"/>
</dbReference>
<evidence type="ECO:0000313" key="9">
    <source>
        <dbReference type="Proteomes" id="UP000663400"/>
    </source>
</evidence>
<proteinExistence type="predicted"/>
<comment type="subcellular location">
    <subcellularLocation>
        <location evidence="1">Membrane</location>
        <topology evidence="1">Multi-pass membrane protein</topology>
    </subcellularLocation>
</comment>
<evidence type="ECO:0000256" key="2">
    <source>
        <dbReference type="ARBA" id="ARBA00022448"/>
    </source>
</evidence>
<evidence type="ECO:0000259" key="7">
    <source>
        <dbReference type="Pfam" id="PF01545"/>
    </source>
</evidence>
<evidence type="ECO:0000256" key="5">
    <source>
        <dbReference type="ARBA" id="ARBA00023136"/>
    </source>
</evidence>
<feature type="transmembrane region" description="Helical" evidence="6">
    <location>
        <begin position="42"/>
        <end position="61"/>
    </location>
</feature>
<accession>A0ABX7RFU7</accession>
<keyword evidence="5 6" id="KW-0472">Membrane</keyword>
<dbReference type="PANTHER" id="PTHR43840">
    <property type="entry name" value="MITOCHONDRIAL METAL TRANSPORTER 1-RELATED"/>
    <property type="match status" value="1"/>
</dbReference>
<feature type="transmembrane region" description="Helical" evidence="6">
    <location>
        <begin position="82"/>
        <end position="103"/>
    </location>
</feature>
<keyword evidence="4 6" id="KW-1133">Transmembrane helix</keyword>
<keyword evidence="2" id="KW-0813">Transport</keyword>
<dbReference type="InterPro" id="IPR050291">
    <property type="entry name" value="CDF_Transporter"/>
</dbReference>